<dbReference type="NCBIfam" id="TIGR02937">
    <property type="entry name" value="sigma70-ECF"/>
    <property type="match status" value="1"/>
</dbReference>
<dbReference type="InterPro" id="IPR013325">
    <property type="entry name" value="RNA_pol_sigma_r2"/>
</dbReference>
<name>A0A1V3G860_9BACL</name>
<feature type="domain" description="RNA polymerase sigma-70 region 2" evidence="2">
    <location>
        <begin position="24"/>
        <end position="79"/>
    </location>
</feature>
<gene>
    <name evidence="5" type="ORF">UN64_10975</name>
</gene>
<keyword evidence="1" id="KW-0731">Sigma factor</keyword>
<dbReference type="RefSeq" id="WP_077362595.1">
    <property type="nucleotide sequence ID" value="NZ_MQMF01000002.1"/>
</dbReference>
<keyword evidence="1" id="KW-0804">Transcription</keyword>
<dbReference type="InterPro" id="IPR036388">
    <property type="entry name" value="WH-like_DNA-bd_sf"/>
</dbReference>
<dbReference type="InterPro" id="IPR014284">
    <property type="entry name" value="RNA_pol_sigma-70_dom"/>
</dbReference>
<dbReference type="InterPro" id="IPR007627">
    <property type="entry name" value="RNA_pol_sigma70_r2"/>
</dbReference>
<feature type="domain" description="DUF6596" evidence="4">
    <location>
        <begin position="184"/>
        <end position="283"/>
    </location>
</feature>
<organism evidence="5 6">
    <name type="scientific">Fictibacillus arsenicus</name>
    <dbReference type="NCBI Taxonomy" id="255247"/>
    <lineage>
        <taxon>Bacteria</taxon>
        <taxon>Bacillati</taxon>
        <taxon>Bacillota</taxon>
        <taxon>Bacilli</taxon>
        <taxon>Bacillales</taxon>
        <taxon>Fictibacillaceae</taxon>
        <taxon>Fictibacillus</taxon>
    </lineage>
</organism>
<protein>
    <recommendedName>
        <fullName evidence="1">RNA polymerase sigma factor</fullName>
    </recommendedName>
</protein>
<dbReference type="GO" id="GO:0006950">
    <property type="term" value="P:response to stress"/>
    <property type="evidence" value="ECO:0007669"/>
    <property type="project" value="UniProtKB-ARBA"/>
</dbReference>
<comment type="similarity">
    <text evidence="1">Belongs to the sigma-70 factor family. ECF subfamily.</text>
</comment>
<dbReference type="PANTHER" id="PTHR47756">
    <property type="entry name" value="BLL6612 PROTEIN-RELATED"/>
    <property type="match status" value="1"/>
</dbReference>
<comment type="caution">
    <text evidence="5">The sequence shown here is derived from an EMBL/GenBank/DDBJ whole genome shotgun (WGS) entry which is preliminary data.</text>
</comment>
<dbReference type="Pfam" id="PF04542">
    <property type="entry name" value="Sigma70_r2"/>
    <property type="match status" value="1"/>
</dbReference>
<dbReference type="InterPro" id="IPR046531">
    <property type="entry name" value="DUF6596"/>
</dbReference>
<dbReference type="EMBL" id="MQMF01000002">
    <property type="protein sequence ID" value="OOE12589.1"/>
    <property type="molecule type" value="Genomic_DNA"/>
</dbReference>
<dbReference type="AlphaFoldDB" id="A0A1V3G860"/>
<evidence type="ECO:0000259" key="3">
    <source>
        <dbReference type="Pfam" id="PF08281"/>
    </source>
</evidence>
<dbReference type="Proteomes" id="UP000188597">
    <property type="component" value="Unassembled WGS sequence"/>
</dbReference>
<dbReference type="InterPro" id="IPR013324">
    <property type="entry name" value="RNA_pol_sigma_r3/r4-like"/>
</dbReference>
<dbReference type="PROSITE" id="PS01063">
    <property type="entry name" value="SIGMA70_ECF"/>
    <property type="match status" value="1"/>
</dbReference>
<dbReference type="Gene3D" id="1.10.10.10">
    <property type="entry name" value="Winged helix-like DNA-binding domain superfamily/Winged helix DNA-binding domain"/>
    <property type="match status" value="1"/>
</dbReference>
<dbReference type="InterPro" id="IPR013249">
    <property type="entry name" value="RNA_pol_sigma70_r4_t2"/>
</dbReference>
<evidence type="ECO:0000256" key="1">
    <source>
        <dbReference type="RuleBase" id="RU000716"/>
    </source>
</evidence>
<dbReference type="PANTHER" id="PTHR47756:SF1">
    <property type="entry name" value="BLL0085 PROTEIN"/>
    <property type="match status" value="1"/>
</dbReference>
<dbReference type="SUPFAM" id="SSF88659">
    <property type="entry name" value="Sigma3 and sigma4 domains of RNA polymerase sigma factors"/>
    <property type="match status" value="1"/>
</dbReference>
<dbReference type="Pfam" id="PF08281">
    <property type="entry name" value="Sigma70_r4_2"/>
    <property type="match status" value="1"/>
</dbReference>
<dbReference type="GO" id="GO:0016987">
    <property type="term" value="F:sigma factor activity"/>
    <property type="evidence" value="ECO:0007669"/>
    <property type="project" value="UniProtKB-KW"/>
</dbReference>
<proteinExistence type="inferred from homology"/>
<reference evidence="5 6" key="1">
    <citation type="submission" date="2016-11" db="EMBL/GenBank/DDBJ databases">
        <authorList>
            <person name="Jaros S."/>
            <person name="Januszkiewicz K."/>
            <person name="Wedrychowicz H."/>
        </authorList>
    </citation>
    <scope>NUCLEOTIDE SEQUENCE [LARGE SCALE GENOMIC DNA]</scope>
    <source>
        <strain evidence="5 6">Con a/3</strain>
    </source>
</reference>
<dbReference type="Pfam" id="PF20239">
    <property type="entry name" value="DUF6596"/>
    <property type="match status" value="1"/>
</dbReference>
<dbReference type="GO" id="GO:0006352">
    <property type="term" value="P:DNA-templated transcription initiation"/>
    <property type="evidence" value="ECO:0007669"/>
    <property type="project" value="InterPro"/>
</dbReference>
<keyword evidence="1" id="KW-0238">DNA-binding</keyword>
<evidence type="ECO:0000313" key="6">
    <source>
        <dbReference type="Proteomes" id="UP000188597"/>
    </source>
</evidence>
<evidence type="ECO:0000313" key="5">
    <source>
        <dbReference type="EMBL" id="OOE12589.1"/>
    </source>
</evidence>
<dbReference type="OrthoDB" id="9780299at2"/>
<dbReference type="Gene3D" id="1.10.1740.10">
    <property type="match status" value="1"/>
</dbReference>
<accession>A0A1V3G860</accession>
<dbReference type="GO" id="GO:0003677">
    <property type="term" value="F:DNA binding"/>
    <property type="evidence" value="ECO:0007669"/>
    <property type="project" value="UniProtKB-KW"/>
</dbReference>
<evidence type="ECO:0000259" key="4">
    <source>
        <dbReference type="Pfam" id="PF20239"/>
    </source>
</evidence>
<sequence length="416" mass="46648">MTTYGTHRTIEGIWTVESARIIAGVARIVQDVSIAEDLAQDALAIALEKWPESGIPEKPGAWLMTVAKRQAIDHLRRNKLRDQKYEEIGRNMEFQIKTDYDSIEEDINDDLLRLIFTTCHPVLSREARVALTLKLLCGLKTDEIARAFLISESTIAQRIVRAKRTLSASKVPLEVPHGHELASRISSVLEVIYLMFNEGYVANDGENWIRPTLCNEAIRLGRILAEILPEEPEVHGLIALMEIQASRFKARIGPSGEPILLQDQNRVLWDDLLIHRGFSALKRIEQMGGTYGSYSLQASIAACHAKARTATETDWQEISALYDALAQVAPSPIVELNRAVAISMAFGPEAGLEIVDSLLLEQTLKNYHLLPSVKGNFLLKLGRKREAFEEFQRAASLTQNVQEQKFLLKQAKVCME</sequence>
<keyword evidence="1" id="KW-0805">Transcription regulation</keyword>
<dbReference type="SUPFAM" id="SSF88946">
    <property type="entry name" value="Sigma2 domain of RNA polymerase sigma factors"/>
    <property type="match status" value="1"/>
</dbReference>
<dbReference type="InterPro" id="IPR000838">
    <property type="entry name" value="RNA_pol_sigma70_ECF_CS"/>
</dbReference>
<evidence type="ECO:0000259" key="2">
    <source>
        <dbReference type="Pfam" id="PF04542"/>
    </source>
</evidence>
<feature type="domain" description="RNA polymerase sigma factor 70 region 4 type 2" evidence="3">
    <location>
        <begin position="115"/>
        <end position="166"/>
    </location>
</feature>